<reference evidence="1 2" key="1">
    <citation type="submission" date="2024-09" db="EMBL/GenBank/DDBJ databases">
        <authorList>
            <person name="Sun Q."/>
            <person name="Mori K."/>
        </authorList>
    </citation>
    <scope>NUCLEOTIDE SEQUENCE [LARGE SCALE GENOMIC DNA]</scope>
    <source>
        <strain evidence="1 2">CECT 7955</strain>
    </source>
</reference>
<dbReference type="EMBL" id="JBHMEY010000066">
    <property type="protein sequence ID" value="MFB9097880.1"/>
    <property type="molecule type" value="Genomic_DNA"/>
</dbReference>
<proteinExistence type="predicted"/>
<dbReference type="NCBIfam" id="NF038153">
    <property type="entry name" value="lant_leader_L1a"/>
    <property type="match status" value="1"/>
</dbReference>
<gene>
    <name evidence="1" type="ORF">ACFFVF_15280</name>
</gene>
<keyword evidence="2" id="KW-1185">Reference proteome</keyword>
<evidence type="ECO:0000313" key="1">
    <source>
        <dbReference type="EMBL" id="MFB9097880.1"/>
    </source>
</evidence>
<dbReference type="Proteomes" id="UP001589607">
    <property type="component" value="Unassembled WGS sequence"/>
</dbReference>
<evidence type="ECO:0000313" key="2">
    <source>
        <dbReference type="Proteomes" id="UP001589607"/>
    </source>
</evidence>
<comment type="caution">
    <text evidence="1">The sequence shown here is derived from an EMBL/GenBank/DDBJ whole genome shotgun (WGS) entry which is preliminary data.</text>
</comment>
<organism evidence="1 2">
    <name type="scientific">Flavobacterium jumunjinense</name>
    <dbReference type="NCBI Taxonomy" id="998845"/>
    <lineage>
        <taxon>Bacteria</taxon>
        <taxon>Pseudomonadati</taxon>
        <taxon>Bacteroidota</taxon>
        <taxon>Flavobacteriia</taxon>
        <taxon>Flavobacteriales</taxon>
        <taxon>Flavobacteriaceae</taxon>
        <taxon>Flavobacterium</taxon>
    </lineage>
</organism>
<name>A0ABV5GR73_9FLAO</name>
<dbReference type="RefSeq" id="WP_236458082.1">
    <property type="nucleotide sequence ID" value="NZ_CBCSGE010000008.1"/>
</dbReference>
<dbReference type="InterPro" id="IPR058238">
    <property type="entry name" value="Lant_leader_dom"/>
</dbReference>
<sequence>MKKIQLNNGLSLNKIAITKLQDAQMSKLKGGVNRINDSISCLQLTCNTSCNNGTCNGAVLK</sequence>
<protein>
    <submittedName>
        <fullName evidence="1">Class I lanthipeptide</fullName>
    </submittedName>
</protein>
<accession>A0ABV5GR73</accession>